<dbReference type="Pfam" id="PF13432">
    <property type="entry name" value="TPR_16"/>
    <property type="match status" value="1"/>
</dbReference>
<dbReference type="Proteomes" id="UP000001933">
    <property type="component" value="Chromosome"/>
</dbReference>
<evidence type="ECO:0000313" key="6">
    <source>
        <dbReference type="Proteomes" id="UP000001933"/>
    </source>
</evidence>
<sequence length="649" mass="71899">MSHFEEFNREVEKDMRKLFSLGMAFLILASLAVACSGPEEKKMKFFNKGKSLYEKGEFVKAGLEFRNAIQIDPKYADAHYMLGMVELRKGNLKNAYGSFSKAVELNPNLTDAHIQLGNLYLAARQPDKALKKAETVLQLSPGNEDALLLKAAALIALKDSADALAILRDMRQRGVKRPELFLLLASSHLQNNSIKEAQDALNTGIADNPKAVILYLTLADLYTRDKKIDEAAATLQKVIALEPKNSRYRLTLAGLYWHVGQNDKAVATLQEVVAAEPANEEGRLQVGGFYIARGRFADAERELKAGIQAIPKSFKLRFALSDLYLNTGMPDRAISLLNECLALEKDAGNPQILQTKNALARIHLARQEVKEASRYVDEVIKENSKDVDAHFTKGNIALLKRDGAGAVAEFRTVTSERPQLIPGHIRLAEAHMLNKEYNLASDTLEKALKANPRSAPLLSAPLVQVYMKQKKYESALALLEERIQQNPGDAFALNLRGQVYNAQGDELKAAESYRQAMAVYEKVLQKQPENWVAANDLAFLLSEYGSKPGDLDRALALARKAYGRNAENPAVLDTLGWIYYKKGDYRQAEALIVKAINKAPESVMLNYHLGMIQLKTGQAEQGKQRLNFAVRSGDGFAGRPDALKALGMQ</sequence>
<evidence type="ECO:0000313" key="5">
    <source>
        <dbReference type="EMBL" id="ABC76312.1"/>
    </source>
</evidence>
<dbReference type="PANTHER" id="PTHR45586:SF1">
    <property type="entry name" value="LIPOPOLYSACCHARIDE ASSEMBLY PROTEIN B"/>
    <property type="match status" value="1"/>
</dbReference>
<feature type="repeat" description="TPR" evidence="3">
    <location>
        <begin position="497"/>
        <end position="530"/>
    </location>
</feature>
<dbReference type="EMBL" id="CP000252">
    <property type="protein sequence ID" value="ABC76312.1"/>
    <property type="molecule type" value="Genomic_DNA"/>
</dbReference>
<protein>
    <submittedName>
        <fullName evidence="5">TPR repeat-containing protein</fullName>
    </submittedName>
</protein>
<dbReference type="InParanoid" id="Q2LPV7"/>
<keyword evidence="6" id="KW-1185">Reference proteome</keyword>
<feature type="repeat" description="TPR" evidence="3">
    <location>
        <begin position="421"/>
        <end position="454"/>
    </location>
</feature>
<dbReference type="AlphaFoldDB" id="Q2LPV7"/>
<evidence type="ECO:0000256" key="3">
    <source>
        <dbReference type="PROSITE-ProRule" id="PRU00339"/>
    </source>
</evidence>
<feature type="repeat" description="TPR" evidence="3">
    <location>
        <begin position="110"/>
        <end position="143"/>
    </location>
</feature>
<dbReference type="SUPFAM" id="SSF48452">
    <property type="entry name" value="TPR-like"/>
    <property type="match status" value="2"/>
</dbReference>
<organism evidence="5 6">
    <name type="scientific">Syntrophus aciditrophicus (strain SB)</name>
    <dbReference type="NCBI Taxonomy" id="56780"/>
    <lineage>
        <taxon>Bacteria</taxon>
        <taxon>Pseudomonadati</taxon>
        <taxon>Thermodesulfobacteriota</taxon>
        <taxon>Syntrophia</taxon>
        <taxon>Syntrophales</taxon>
        <taxon>Syntrophaceae</taxon>
        <taxon>Syntrophus</taxon>
    </lineage>
</organism>
<feature type="repeat" description="TPR" evidence="3">
    <location>
        <begin position="569"/>
        <end position="602"/>
    </location>
</feature>
<dbReference type="Gene3D" id="1.25.40.10">
    <property type="entry name" value="Tetratricopeptide repeat domain"/>
    <property type="match status" value="2"/>
</dbReference>
<dbReference type="Pfam" id="PF13414">
    <property type="entry name" value="TPR_11"/>
    <property type="match status" value="1"/>
</dbReference>
<dbReference type="PROSITE" id="PS50005">
    <property type="entry name" value="TPR"/>
    <property type="match status" value="7"/>
</dbReference>
<dbReference type="eggNOG" id="COG0457">
    <property type="taxonomic scope" value="Bacteria"/>
</dbReference>
<evidence type="ECO:0000256" key="2">
    <source>
        <dbReference type="ARBA" id="ARBA00022803"/>
    </source>
</evidence>
<dbReference type="KEGG" id="sat:SYN_01095"/>
<keyword evidence="2 3" id="KW-0802">TPR repeat</keyword>
<reference evidence="5 6" key="1">
    <citation type="journal article" date="2007" name="Proc. Natl. Acad. Sci. U.S.A.">
        <title>The genome of Syntrophus aciditrophicus: life at the thermodynamic limit of microbial growth.</title>
        <authorList>
            <person name="McInerney M.J."/>
            <person name="Rohlin L."/>
            <person name="Mouttaki H."/>
            <person name="Kim U."/>
            <person name="Krupp R.S."/>
            <person name="Rios-Hernandez L."/>
            <person name="Sieber J."/>
            <person name="Struchtemeyer C.G."/>
            <person name="Bhattacharyya A."/>
            <person name="Campbell J.W."/>
            <person name="Gunsalus R.P."/>
        </authorList>
    </citation>
    <scope>NUCLEOTIDE SEQUENCE [LARGE SCALE GENOMIC DNA]</scope>
    <source>
        <strain evidence="5 6">SB</strain>
    </source>
</reference>
<keyword evidence="1" id="KW-0677">Repeat</keyword>
<feature type="repeat" description="TPR" evidence="3">
    <location>
        <begin position="42"/>
        <end position="75"/>
    </location>
</feature>
<evidence type="ECO:0000256" key="1">
    <source>
        <dbReference type="ARBA" id="ARBA00022737"/>
    </source>
</evidence>
<dbReference type="PANTHER" id="PTHR45586">
    <property type="entry name" value="TPR REPEAT-CONTAINING PROTEIN PA4667"/>
    <property type="match status" value="1"/>
</dbReference>
<dbReference type="InterPro" id="IPR051012">
    <property type="entry name" value="CellSynth/LPSAsmb/PSIAsmb"/>
</dbReference>
<feature type="repeat" description="TPR" evidence="3">
    <location>
        <begin position="76"/>
        <end position="109"/>
    </location>
</feature>
<accession>Q2LPV7</accession>
<feature type="domain" description="Ancillary SecYEG translocon subunit/Cell division coordinator CpoB TPR" evidence="4">
    <location>
        <begin position="426"/>
        <end position="521"/>
    </location>
</feature>
<proteinExistence type="predicted"/>
<feature type="repeat" description="TPR" evidence="3">
    <location>
        <begin position="212"/>
        <end position="245"/>
    </location>
</feature>
<dbReference type="InterPro" id="IPR011990">
    <property type="entry name" value="TPR-like_helical_dom_sf"/>
</dbReference>
<dbReference type="InterPro" id="IPR018704">
    <property type="entry name" value="SecYEG/CpoB_TPR"/>
</dbReference>
<dbReference type="Pfam" id="PF14559">
    <property type="entry name" value="TPR_19"/>
    <property type="match status" value="4"/>
</dbReference>
<gene>
    <name evidence="5" type="ORF">SYN_01095</name>
</gene>
<dbReference type="InterPro" id="IPR019734">
    <property type="entry name" value="TPR_rpt"/>
</dbReference>
<dbReference type="PROSITE" id="PS50293">
    <property type="entry name" value="TPR_REGION"/>
    <property type="match status" value="1"/>
</dbReference>
<dbReference type="Pfam" id="PF09976">
    <property type="entry name" value="TPR_21"/>
    <property type="match status" value="1"/>
</dbReference>
<dbReference type="STRING" id="56780.SYN_01095"/>
<name>Q2LPV7_SYNAS</name>
<evidence type="ECO:0000259" key="4">
    <source>
        <dbReference type="Pfam" id="PF09976"/>
    </source>
</evidence>
<dbReference type="HOGENOM" id="CLU_007251_1_0_7"/>
<dbReference type="SMART" id="SM00028">
    <property type="entry name" value="TPR"/>
    <property type="match status" value="13"/>
</dbReference>